<dbReference type="Gene3D" id="3.20.180.10">
    <property type="entry name" value="PNP-oxidase-like"/>
    <property type="match status" value="1"/>
</dbReference>
<sequence length="486" mass="54270">MTTIAATGLLPSALFLNYSSAADWFCVDSAAAQAQRRIPSCSFFPTFPLNIFPRISIHSYTRRHTHNSRSITVRATAELDGDASAYHPSEGIGQSAMADTDARLTAAETSRTIIQVNSKATIMFSGIVDDGVHHNIFWPDVPYVTDEHGNIYFQVSNDENMMQSLTTDDNVVQVIIGFDTVEMLKEMEESGSTEIELELEDIEDDDSEFDEDGSSDDDDEDEDYEKEWTAVLDDEDDEDSDESLGDWAKLDTMNSTHPMYFAKKMAEVTSDDQVDWKDQPPAGLVIQGLVRPALTDEQSIIQKRISEQIQNMEMDRPDKTRINGHDIGEGSEPMIDNGVREDEIEKGQSSPNGNSFYRLELVRIQLMSAHGQQADVDLEDFREASPDAIAHSADKIMSRLKEGGEKTAQALKSLCWRIKGIQVEEAILKSIDSLGFDLRVCSGRQVQTLRFGFITRAPSEYSAERQLNDLLFPPTRNALKVISSLP</sequence>
<name>A0A7N0UMS8_KALFE</name>
<keyword evidence="4" id="KW-1185">Reference proteome</keyword>
<dbReference type="EnsemblPlants" id="Kaladp0076s0276.2.v1.1">
    <property type="protein sequence ID" value="Kaladp0076s0276.2.v1.1"/>
    <property type="gene ID" value="Kaladp0076s0276.v1.1"/>
</dbReference>
<evidence type="ECO:0000313" key="4">
    <source>
        <dbReference type="Proteomes" id="UP000594263"/>
    </source>
</evidence>
<dbReference type="Proteomes" id="UP000594263">
    <property type="component" value="Unplaced"/>
</dbReference>
<evidence type="ECO:0000256" key="1">
    <source>
        <dbReference type="SAM" id="MobiDB-lite"/>
    </source>
</evidence>
<organism evidence="3 4">
    <name type="scientific">Kalanchoe fedtschenkoi</name>
    <name type="common">Lavender scallops</name>
    <name type="synonym">South American air plant</name>
    <dbReference type="NCBI Taxonomy" id="63787"/>
    <lineage>
        <taxon>Eukaryota</taxon>
        <taxon>Viridiplantae</taxon>
        <taxon>Streptophyta</taxon>
        <taxon>Embryophyta</taxon>
        <taxon>Tracheophyta</taxon>
        <taxon>Spermatophyta</taxon>
        <taxon>Magnoliopsida</taxon>
        <taxon>eudicotyledons</taxon>
        <taxon>Gunneridae</taxon>
        <taxon>Pentapetalae</taxon>
        <taxon>Saxifragales</taxon>
        <taxon>Crassulaceae</taxon>
        <taxon>Kalanchoe</taxon>
    </lineage>
</organism>
<dbReference type="SUPFAM" id="SSF50475">
    <property type="entry name" value="FMN-binding split barrel"/>
    <property type="match status" value="1"/>
</dbReference>
<proteinExistence type="predicted"/>
<feature type="signal peptide" evidence="2">
    <location>
        <begin position="1"/>
        <end position="21"/>
    </location>
</feature>
<dbReference type="AlphaFoldDB" id="A0A7N0UMS8"/>
<feature type="chain" id="PRO_5029810767" description="Pentatricopeptide repeat superfamily protein" evidence="2">
    <location>
        <begin position="22"/>
        <end position="486"/>
    </location>
</feature>
<evidence type="ECO:0000313" key="3">
    <source>
        <dbReference type="EnsemblPlants" id="Kaladp0076s0276.2.v1.1"/>
    </source>
</evidence>
<dbReference type="InterPro" id="IPR037119">
    <property type="entry name" value="Haem_oxidase_HugZ-like_sf"/>
</dbReference>
<keyword evidence="2" id="KW-0732">Signal</keyword>
<evidence type="ECO:0000256" key="2">
    <source>
        <dbReference type="SAM" id="SignalP"/>
    </source>
</evidence>
<protein>
    <recommendedName>
        <fullName evidence="5">Pentatricopeptide repeat superfamily protein</fullName>
    </recommendedName>
</protein>
<dbReference type="Gramene" id="Kaladp0076s0276.2.v1.1">
    <property type="protein sequence ID" value="Kaladp0076s0276.2.v1.1"/>
    <property type="gene ID" value="Kaladp0076s0276.v1.1"/>
</dbReference>
<evidence type="ECO:0008006" key="5">
    <source>
        <dbReference type="Google" id="ProtNLM"/>
    </source>
</evidence>
<accession>A0A7N0UMS8</accession>
<reference evidence="3" key="1">
    <citation type="submission" date="2021-01" db="UniProtKB">
        <authorList>
            <consortium name="EnsemblPlants"/>
        </authorList>
    </citation>
    <scope>IDENTIFICATION</scope>
</reference>
<feature type="region of interest" description="Disordered" evidence="1">
    <location>
        <begin position="199"/>
        <end position="224"/>
    </location>
</feature>
<dbReference type="PANTHER" id="PTHR13343:SF28">
    <property type="entry name" value="PENTATRICOPEPTIDE REPEAT (PPR) SUPERFAMILY PROTEIN"/>
    <property type="match status" value="1"/>
</dbReference>
<dbReference type="PANTHER" id="PTHR13343">
    <property type="entry name" value="CREG1 PROTEIN"/>
    <property type="match status" value="1"/>
</dbReference>